<dbReference type="EMBL" id="CP034145">
    <property type="protein sequence ID" value="AZH26343.1"/>
    <property type="molecule type" value="Genomic_DNA"/>
</dbReference>
<dbReference type="KEGG" id="haer:DU502_13640"/>
<reference evidence="2 5" key="2">
    <citation type="submission" date="2018-07" db="EMBL/GenBank/DDBJ databases">
        <title>Genome sequences of Haloplanus aerogenes JCM 16430T.</title>
        <authorList>
            <person name="Kim Y.B."/>
            <person name="Roh S.W."/>
        </authorList>
    </citation>
    <scope>NUCLEOTIDE SEQUENCE [LARGE SCALE GENOMIC DNA]</scope>
    <source>
        <strain evidence="2 5">JCM 16430</strain>
    </source>
</reference>
<dbReference type="EMBL" id="REFS01000003">
    <property type="protein sequence ID" value="RMB18197.1"/>
    <property type="molecule type" value="Genomic_DNA"/>
</dbReference>
<evidence type="ECO:0000313" key="2">
    <source>
        <dbReference type="EMBL" id="AZH26343.1"/>
    </source>
</evidence>
<reference evidence="3 4" key="1">
    <citation type="journal article" date="2015" name="Stand. Genomic Sci.">
        <title>Genomic Encyclopedia of Bacterial and Archaeal Type Strains, Phase III: the genomes of soil and plant-associated and newly described type strains.</title>
        <authorList>
            <person name="Whitman W.B."/>
            <person name="Woyke T."/>
            <person name="Klenk H.P."/>
            <person name="Zhou Y."/>
            <person name="Lilburn T.G."/>
            <person name="Beck B.J."/>
            <person name="De Vos P."/>
            <person name="Vandamme P."/>
            <person name="Eisen J.A."/>
            <person name="Garrity G."/>
            <person name="Hugenholtz P."/>
            <person name="Kyrpides N.C."/>
        </authorList>
    </citation>
    <scope>NUCLEOTIDE SEQUENCE [LARGE SCALE GENOMIC DNA]</scope>
    <source>
        <strain evidence="3 4">CGMCC 1.10124</strain>
    </source>
</reference>
<dbReference type="PROSITE" id="PS51257">
    <property type="entry name" value="PROKAR_LIPOPROTEIN"/>
    <property type="match status" value="1"/>
</dbReference>
<feature type="region of interest" description="Disordered" evidence="1">
    <location>
        <begin position="22"/>
        <end position="48"/>
    </location>
</feature>
<dbReference type="RefSeq" id="WP_121920294.1">
    <property type="nucleotide sequence ID" value="NZ_CP034145.1"/>
</dbReference>
<evidence type="ECO:0000256" key="1">
    <source>
        <dbReference type="SAM" id="MobiDB-lite"/>
    </source>
</evidence>
<gene>
    <name evidence="3" type="ORF">ATH50_1647</name>
    <name evidence="2" type="ORF">DU502_13640</name>
</gene>
<evidence type="ECO:0000313" key="4">
    <source>
        <dbReference type="Proteomes" id="UP000277326"/>
    </source>
</evidence>
<organism evidence="3 4">
    <name type="scientific">Haloplanus aerogenes</name>
    <dbReference type="NCBI Taxonomy" id="660522"/>
    <lineage>
        <taxon>Archaea</taxon>
        <taxon>Methanobacteriati</taxon>
        <taxon>Methanobacteriota</taxon>
        <taxon>Stenosarchaea group</taxon>
        <taxon>Halobacteria</taxon>
        <taxon>Halobacteriales</taxon>
        <taxon>Haloferacaceae</taxon>
        <taxon>Haloplanus</taxon>
    </lineage>
</organism>
<dbReference type="GeneID" id="38472348"/>
<feature type="compositionally biased region" description="Low complexity" evidence="1">
    <location>
        <begin position="22"/>
        <end position="44"/>
    </location>
</feature>
<proteinExistence type="predicted"/>
<protein>
    <submittedName>
        <fullName evidence="3">Uncharacterized protein</fullName>
    </submittedName>
</protein>
<evidence type="ECO:0000313" key="5">
    <source>
        <dbReference type="Proteomes" id="UP000282007"/>
    </source>
</evidence>
<dbReference type="Proteomes" id="UP000282007">
    <property type="component" value="Chromosome"/>
</dbReference>
<dbReference type="AlphaFoldDB" id="A0A3M0D9W9"/>
<evidence type="ECO:0000313" key="3">
    <source>
        <dbReference type="EMBL" id="RMB18197.1"/>
    </source>
</evidence>
<dbReference type="OrthoDB" id="387020at2157"/>
<sequence>MLRHTALLVALLVLVAGCAGTPSETATPTATDDPGTITTHADTTPTPPPTTYVSHYRAYEYEATPITDATMAREVARSPAEVEADVAWRAASFTRDLFADGRAVRVAIDDPTPEATPGPFENGTVVRSNGTYSEMAKRVVGRHEGPAYEMRLHGPIREGREAYARADREAVNLSALSSVDRRVFTYALPPPRARDSGVVSAGYTWVFPADAAPSDSVLTDGDPHYVRYDGDLFRIEGERRGQPAVRYRVEYSLRQVADSAAAFVDTRRDSLVTPVVRTNGSVPDPAASVVFAALSGERVSWEGTETAPPRYRAAETWIYDHSPSGRTAYVRYDGQLYRLRVSKVVA</sequence>
<dbReference type="Proteomes" id="UP000277326">
    <property type="component" value="Unassembled WGS sequence"/>
</dbReference>
<keyword evidence="5" id="KW-1185">Reference proteome</keyword>
<reference evidence="3" key="3">
    <citation type="submission" date="2018-10" db="EMBL/GenBank/DDBJ databases">
        <authorList>
            <person name="Whitman W."/>
            <person name="Huntemann M."/>
            <person name="Clum A."/>
            <person name="Pillay M."/>
            <person name="Palaniappan K."/>
            <person name="Varghese N."/>
            <person name="Mikhailova N."/>
            <person name="Stamatis D."/>
            <person name="Reddy T."/>
            <person name="Daum C."/>
            <person name="Shapiro N."/>
            <person name="Ivanova N."/>
            <person name="Kyrpides N."/>
            <person name="Woyke T."/>
        </authorList>
    </citation>
    <scope>NUCLEOTIDE SEQUENCE</scope>
    <source>
        <strain evidence="3">CGMCC 1.10124</strain>
    </source>
</reference>
<name>A0A3M0D9W9_9EURY</name>
<accession>A0A3M0D9W9</accession>